<evidence type="ECO:0000313" key="7">
    <source>
        <dbReference type="Proteomes" id="UP000800200"/>
    </source>
</evidence>
<dbReference type="Pfam" id="PF14737">
    <property type="entry name" value="DUF4470"/>
    <property type="match status" value="1"/>
</dbReference>
<keyword evidence="2 4" id="KW-0863">Zinc-finger</keyword>
<dbReference type="Gene3D" id="6.10.140.2220">
    <property type="match status" value="1"/>
</dbReference>
<dbReference type="OrthoDB" id="5282002at2759"/>
<reference evidence="6" key="1">
    <citation type="journal article" date="2020" name="Stud. Mycol.">
        <title>101 Dothideomycetes genomes: a test case for predicting lifestyles and emergence of pathogens.</title>
        <authorList>
            <person name="Haridas S."/>
            <person name="Albert R."/>
            <person name="Binder M."/>
            <person name="Bloem J."/>
            <person name="Labutti K."/>
            <person name="Salamov A."/>
            <person name="Andreopoulos B."/>
            <person name="Baker S."/>
            <person name="Barry K."/>
            <person name="Bills G."/>
            <person name="Bluhm B."/>
            <person name="Cannon C."/>
            <person name="Castanera R."/>
            <person name="Culley D."/>
            <person name="Daum C."/>
            <person name="Ezra D."/>
            <person name="Gonzalez J."/>
            <person name="Henrissat B."/>
            <person name="Kuo A."/>
            <person name="Liang C."/>
            <person name="Lipzen A."/>
            <person name="Lutzoni F."/>
            <person name="Magnuson J."/>
            <person name="Mondo S."/>
            <person name="Nolan M."/>
            <person name="Ohm R."/>
            <person name="Pangilinan J."/>
            <person name="Park H.-J."/>
            <person name="Ramirez L."/>
            <person name="Alfaro M."/>
            <person name="Sun H."/>
            <person name="Tritt A."/>
            <person name="Yoshinaga Y."/>
            <person name="Zwiers L.-H."/>
            <person name="Turgeon B."/>
            <person name="Goodwin S."/>
            <person name="Spatafora J."/>
            <person name="Crous P."/>
            <person name="Grigoriev I."/>
        </authorList>
    </citation>
    <scope>NUCLEOTIDE SEQUENCE</scope>
    <source>
        <strain evidence="6">CBS 207.26</strain>
    </source>
</reference>
<feature type="domain" description="MYND-type" evidence="5">
    <location>
        <begin position="12"/>
        <end position="58"/>
    </location>
</feature>
<dbReference type="InterPro" id="IPR002893">
    <property type="entry name" value="Znf_MYND"/>
</dbReference>
<evidence type="ECO:0000256" key="1">
    <source>
        <dbReference type="ARBA" id="ARBA00022723"/>
    </source>
</evidence>
<evidence type="ECO:0000256" key="2">
    <source>
        <dbReference type="ARBA" id="ARBA00022771"/>
    </source>
</evidence>
<dbReference type="PROSITE" id="PS50865">
    <property type="entry name" value="ZF_MYND_2"/>
    <property type="match status" value="1"/>
</dbReference>
<evidence type="ECO:0000313" key="6">
    <source>
        <dbReference type="EMBL" id="KAF2174400.1"/>
    </source>
</evidence>
<evidence type="ECO:0000259" key="5">
    <source>
        <dbReference type="PROSITE" id="PS50865"/>
    </source>
</evidence>
<proteinExistence type="predicted"/>
<protein>
    <recommendedName>
        <fullName evidence="5">MYND-type domain-containing protein</fullName>
    </recommendedName>
</protein>
<organism evidence="6 7">
    <name type="scientific">Zopfia rhizophila CBS 207.26</name>
    <dbReference type="NCBI Taxonomy" id="1314779"/>
    <lineage>
        <taxon>Eukaryota</taxon>
        <taxon>Fungi</taxon>
        <taxon>Dikarya</taxon>
        <taxon>Ascomycota</taxon>
        <taxon>Pezizomycotina</taxon>
        <taxon>Dothideomycetes</taxon>
        <taxon>Dothideomycetes incertae sedis</taxon>
        <taxon>Zopfiaceae</taxon>
        <taxon>Zopfia</taxon>
    </lineage>
</organism>
<dbReference type="InterPro" id="IPR027974">
    <property type="entry name" value="DUF4470"/>
</dbReference>
<evidence type="ECO:0000256" key="3">
    <source>
        <dbReference type="ARBA" id="ARBA00022833"/>
    </source>
</evidence>
<dbReference type="GO" id="GO:0008270">
    <property type="term" value="F:zinc ion binding"/>
    <property type="evidence" value="ECO:0007669"/>
    <property type="project" value="UniProtKB-KW"/>
</dbReference>
<dbReference type="Proteomes" id="UP000800200">
    <property type="component" value="Unassembled WGS sequence"/>
</dbReference>
<keyword evidence="7" id="KW-1185">Reference proteome</keyword>
<dbReference type="Pfam" id="PF01753">
    <property type="entry name" value="zf-MYND"/>
    <property type="match status" value="1"/>
</dbReference>
<dbReference type="AlphaFoldDB" id="A0A6A6D8V2"/>
<keyword evidence="3" id="KW-0862">Zinc</keyword>
<evidence type="ECO:0000256" key="4">
    <source>
        <dbReference type="PROSITE-ProRule" id="PRU00134"/>
    </source>
</evidence>
<name>A0A6A6D8V2_9PEZI</name>
<dbReference type="EMBL" id="ML995044">
    <property type="protein sequence ID" value="KAF2174400.1"/>
    <property type="molecule type" value="Genomic_DNA"/>
</dbReference>
<accession>A0A6A6D8V2</accession>
<sequence length="512" mass="58049">MATITAPGWSQTRNCANRHAGQQGCQLEGKFTCKACLLVSYCGPICQKAHWVYHKRDCKSPLLKSTWQPGWELERRTPAFVGGRGLIPFGGQKFLWGNMPAFDLVNLSSNEGMDYNGHLKLLFGASGDLRNVVRTIALLPEDFHGKVLVTLNDRDFSIVARNIIMLLVIFVSQDLDEAVESVIHLWYSAFIKNSHMGLLNNRVRPLVEAVCEKFGGKAPGSILGKTWVFNSRSLRVVLRKEEWLLLPSYLQLPHNWSKSRAQDIRTACTMAEERRDYRERRMLSQLPSHRLCADKFRRDGILLPFGSPTEEFSTPNPTIFGKTGDWPMKDSADPFDGWDLGEVLQIHCGPASNDIYGKLHCFLTNLLSQFYGRVSRLEIHFELLNFDAESLPDHLEDRTFSRIEVSNISDGGYLGIAKTLWIFGRLLDSPHDNPHATLVTLFMNTVDEIANGKKEALSLKAEMMRLVQYLPPQGLSFSEGDPWMVNMLSARPLVRDVENFFERSSYFTSLND</sequence>
<keyword evidence="1" id="KW-0479">Metal-binding</keyword>
<gene>
    <name evidence="6" type="ORF">K469DRAFT_756748</name>
</gene>
<dbReference type="SUPFAM" id="SSF144232">
    <property type="entry name" value="HIT/MYND zinc finger-like"/>
    <property type="match status" value="1"/>
</dbReference>